<feature type="domain" description="Tyrosine-protein phosphatase" evidence="5">
    <location>
        <begin position="1"/>
        <end position="149"/>
    </location>
</feature>
<evidence type="ECO:0000313" key="7">
    <source>
        <dbReference type="EMBL" id="CEK93846.1"/>
    </source>
</evidence>
<dbReference type="PROSITE" id="PS00383">
    <property type="entry name" value="TYR_PHOSPHATASE_1"/>
    <property type="match status" value="1"/>
</dbReference>
<keyword evidence="4" id="KW-0904">Protein phosphatase</keyword>
<dbReference type="EC" id="3.1.3.48" evidence="2"/>
<gene>
    <name evidence="7" type="primary">ORF197537</name>
</gene>
<feature type="domain" description="Tyrosine-protein phosphatase" evidence="5">
    <location>
        <begin position="180"/>
        <end position="412"/>
    </location>
</feature>
<dbReference type="InterPro" id="IPR003595">
    <property type="entry name" value="Tyr_Pase_cat"/>
</dbReference>
<proteinExistence type="inferred from homology"/>
<evidence type="ECO:0000259" key="5">
    <source>
        <dbReference type="PROSITE" id="PS50055"/>
    </source>
</evidence>
<dbReference type="CDD" id="cd00047">
    <property type="entry name" value="PTPc"/>
    <property type="match status" value="1"/>
</dbReference>
<evidence type="ECO:0000256" key="2">
    <source>
        <dbReference type="ARBA" id="ARBA00013064"/>
    </source>
</evidence>
<name>A0A0B7BNB8_9EUPU</name>
<dbReference type="InterPro" id="IPR029021">
    <property type="entry name" value="Prot-tyrosine_phosphatase-like"/>
</dbReference>
<sequence>WPEDGEMNVGEITVKLTTTQVFADYTIRRLQLIKKGKPSQDLIHFHFTAWPDKDIPNTPWGLVDFEQRVASFDKHKVTSYTPTKPIVVHCSAGVGRTGIFIALRNVMRQAEETLHMDFFTTVQTLSHARLNMIQTSNQYMFLHRAAQVAMLCIGTTVTSKDIESRIEKLGVRTSSGQTKMEEEFKSICSVCDDKEEEWISEDNSYTVYENSQTINNKQKNRDESILPKEACRARLRWENGDIGDYINAVLVPSFIKQNHHILTQLPLPSTVTDFWRLVTQYKVRIIVAFEVNMNTRDKTIAEYLPSSENSSAVSPMFKVTTEPTVKSMYLKQQKLIVSMDKALNKISNAASEDHHVIHLTSTTTDLDKKAILSIIQHIRSLQRGQDERILYMCRNGAEYSGLLCVLSLLLDR</sequence>
<evidence type="ECO:0000256" key="4">
    <source>
        <dbReference type="ARBA" id="ARBA00022912"/>
    </source>
</evidence>
<feature type="non-terminal residue" evidence="7">
    <location>
        <position position="412"/>
    </location>
</feature>
<dbReference type="PRINTS" id="PR00700">
    <property type="entry name" value="PRTYPHPHTASE"/>
</dbReference>
<feature type="domain" description="Tyrosine specific protein phosphatases" evidence="6">
    <location>
        <begin position="63"/>
        <end position="140"/>
    </location>
</feature>
<dbReference type="GO" id="GO:0004725">
    <property type="term" value="F:protein tyrosine phosphatase activity"/>
    <property type="evidence" value="ECO:0007669"/>
    <property type="project" value="InterPro"/>
</dbReference>
<dbReference type="AlphaFoldDB" id="A0A0B7BNB8"/>
<dbReference type="InterPro" id="IPR050348">
    <property type="entry name" value="Protein-Tyr_Phosphatase"/>
</dbReference>
<dbReference type="PROSITE" id="PS50056">
    <property type="entry name" value="TYR_PHOSPHATASE_2"/>
    <property type="match status" value="1"/>
</dbReference>
<dbReference type="PROSITE" id="PS50055">
    <property type="entry name" value="TYR_PHOSPHATASE_PTP"/>
    <property type="match status" value="2"/>
</dbReference>
<evidence type="ECO:0000259" key="6">
    <source>
        <dbReference type="PROSITE" id="PS50056"/>
    </source>
</evidence>
<keyword evidence="3" id="KW-0378">Hydrolase</keyword>
<protein>
    <recommendedName>
        <fullName evidence="2">protein-tyrosine-phosphatase</fullName>
        <ecNumber evidence="2">3.1.3.48</ecNumber>
    </recommendedName>
</protein>
<dbReference type="SMART" id="SM00194">
    <property type="entry name" value="PTPc"/>
    <property type="match status" value="1"/>
</dbReference>
<dbReference type="Gene3D" id="3.90.190.10">
    <property type="entry name" value="Protein tyrosine phosphatase superfamily"/>
    <property type="match status" value="2"/>
</dbReference>
<dbReference type="PANTHER" id="PTHR19134">
    <property type="entry name" value="RECEPTOR-TYPE TYROSINE-PROTEIN PHOSPHATASE"/>
    <property type="match status" value="1"/>
</dbReference>
<evidence type="ECO:0000256" key="3">
    <source>
        <dbReference type="ARBA" id="ARBA00022801"/>
    </source>
</evidence>
<dbReference type="InterPro" id="IPR000387">
    <property type="entry name" value="Tyr_Pase_dom"/>
</dbReference>
<organism evidence="7">
    <name type="scientific">Arion vulgaris</name>
    <dbReference type="NCBI Taxonomy" id="1028688"/>
    <lineage>
        <taxon>Eukaryota</taxon>
        <taxon>Metazoa</taxon>
        <taxon>Spiralia</taxon>
        <taxon>Lophotrochozoa</taxon>
        <taxon>Mollusca</taxon>
        <taxon>Gastropoda</taxon>
        <taxon>Heterobranchia</taxon>
        <taxon>Euthyneura</taxon>
        <taxon>Panpulmonata</taxon>
        <taxon>Eupulmonata</taxon>
        <taxon>Stylommatophora</taxon>
        <taxon>Helicina</taxon>
        <taxon>Arionoidea</taxon>
        <taxon>Arionidae</taxon>
        <taxon>Arion</taxon>
    </lineage>
</organism>
<dbReference type="SUPFAM" id="SSF52799">
    <property type="entry name" value="(Phosphotyrosine protein) phosphatases II"/>
    <property type="match status" value="2"/>
</dbReference>
<dbReference type="Pfam" id="PF00102">
    <property type="entry name" value="Y_phosphatase"/>
    <property type="match status" value="2"/>
</dbReference>
<dbReference type="PANTHER" id="PTHR19134:SF562">
    <property type="entry name" value="PROTEIN-TYROSINE-PHOSPHATASE"/>
    <property type="match status" value="1"/>
</dbReference>
<evidence type="ECO:0000256" key="1">
    <source>
        <dbReference type="ARBA" id="ARBA00009580"/>
    </source>
</evidence>
<reference evidence="7" key="1">
    <citation type="submission" date="2014-12" db="EMBL/GenBank/DDBJ databases">
        <title>Insight into the proteome of Arion vulgaris.</title>
        <authorList>
            <person name="Aradska J."/>
            <person name="Bulat T."/>
            <person name="Smidak R."/>
            <person name="Sarate P."/>
            <person name="Gangsoo J."/>
            <person name="Sialana F."/>
            <person name="Bilban M."/>
            <person name="Lubec G."/>
        </authorList>
    </citation>
    <scope>NUCLEOTIDE SEQUENCE</scope>
    <source>
        <tissue evidence="7">Skin</tissue>
    </source>
</reference>
<accession>A0A0B7BNB8</accession>
<comment type="similarity">
    <text evidence="1">Belongs to the protein-tyrosine phosphatase family.</text>
</comment>
<dbReference type="InterPro" id="IPR016130">
    <property type="entry name" value="Tyr_Pase_AS"/>
</dbReference>
<dbReference type="EMBL" id="HACG01046981">
    <property type="protein sequence ID" value="CEK93846.1"/>
    <property type="molecule type" value="Transcribed_RNA"/>
</dbReference>
<feature type="non-terminal residue" evidence="7">
    <location>
        <position position="1"/>
    </location>
</feature>
<dbReference type="SMART" id="SM00404">
    <property type="entry name" value="PTPc_motif"/>
    <property type="match status" value="1"/>
</dbReference>
<dbReference type="InterPro" id="IPR000242">
    <property type="entry name" value="PTP_cat"/>
</dbReference>